<name>A0A0H5BIJ2_9EUKA</name>
<dbReference type="InterPro" id="IPR043519">
    <property type="entry name" value="NT_sf"/>
</dbReference>
<feature type="transmembrane region" description="Helical" evidence="1">
    <location>
        <begin position="12"/>
        <end position="32"/>
    </location>
</feature>
<reference evidence="2" key="1">
    <citation type="journal article" date="2015" name="Genome Biol. Evol.">
        <title>Nucleomorph Genome Sequences of Two Chlorarachniophytes, Amorphochlora amoebiformis and Lotharella vacuolata.</title>
        <authorList>
            <person name="Suzuki S."/>
            <person name="Shirato S."/>
            <person name="Hirakawa Y."/>
            <person name="Ishida K."/>
        </authorList>
    </citation>
    <scope>NUCLEOTIDE SEQUENCE</scope>
    <source>
        <strain evidence="2">CCMP2058</strain>
    </source>
</reference>
<keyword evidence="1" id="KW-1133">Transmembrane helix</keyword>
<dbReference type="SUPFAM" id="SSF81301">
    <property type="entry name" value="Nucleotidyltransferase"/>
    <property type="match status" value="1"/>
</dbReference>
<keyword evidence="1" id="KW-0472">Membrane</keyword>
<dbReference type="EMBL" id="AB996604">
    <property type="protein sequence ID" value="BAS01971.1"/>
    <property type="molecule type" value="Genomic_DNA"/>
</dbReference>
<geneLocation type="nucleomorph" evidence="2"/>
<dbReference type="AlphaFoldDB" id="A0A0H5BIJ2"/>
<evidence type="ECO:0000256" key="1">
    <source>
        <dbReference type="SAM" id="Phobius"/>
    </source>
</evidence>
<protein>
    <submittedName>
        <fullName evidence="2">RNA polymerase subunit F</fullName>
    </submittedName>
</protein>
<keyword evidence="2" id="KW-0542">Nucleomorph</keyword>
<organism evidence="2">
    <name type="scientific">Amorphochlora amoebiformis</name>
    <dbReference type="NCBI Taxonomy" id="1561963"/>
    <lineage>
        <taxon>Eukaryota</taxon>
        <taxon>Sar</taxon>
        <taxon>Rhizaria</taxon>
        <taxon>Cercozoa</taxon>
        <taxon>Chlorarachniophyceae</taxon>
        <taxon>Amorphochlora</taxon>
    </lineage>
</organism>
<gene>
    <name evidence="2" type="primary">rpoF</name>
</gene>
<proteinExistence type="predicted"/>
<accession>A0A0H5BIJ2</accession>
<evidence type="ECO:0000313" key="2">
    <source>
        <dbReference type="EMBL" id="BAS01971.1"/>
    </source>
</evidence>
<sequence length="436" mass="52356">MMKLASFNIYNSFTPLTLICAFFNILIDFITLKSRKKIVILENSQFVYYLKIFGSTLYSRFSKDNDLDIIQLYPWYFSTTRFNLRKFQLQKKIIYSYFIKFGLPIFIRDSMFPLIQYKFFDIDVDLQMIRASYYMLYFNNNSLEFNTQVINKFNTIKKYKLNSLRTTNTVVKMIPNNFVYKKSLNLIKKVLKKFGIYKSVSLFILLAKSSRYLETSFPLFSILSCIRYILLKSIKEFFFIKTLAINYDEDILKNSLRKSRKLLPIYTFNTNYFNTSHNLRSKNFIKNVLIMHLMKNIPNYEVFKIIKLRKFHSYYYFKKLEIFLPISECTVMTRRRFVLIKRIKKIMNTVNFLSNLQGKLILKTIKFHLFQNNIIVFNMDFKSIVNLKYKLTIQNLIGFIGILNCNLNLKLKAISFTPIKLKISNWRFVQLNKLFL</sequence>
<keyword evidence="1" id="KW-0812">Transmembrane</keyword>